<dbReference type="InterPro" id="IPR031893">
    <property type="entry name" value="Phage_tail_APC"/>
</dbReference>
<proteinExistence type="predicted"/>
<protein>
    <submittedName>
        <fullName evidence="2">Phage tail protein</fullName>
    </submittedName>
</protein>
<dbReference type="Pfam" id="PF16778">
    <property type="entry name" value="Phage_tail_APC"/>
    <property type="match status" value="1"/>
</dbReference>
<dbReference type="AlphaFoldDB" id="A0A4U1HPY1"/>
<dbReference type="OrthoDB" id="9100846at2"/>
<sequence>MGQKYAAYDTTGAIAGFYDDGISPPPNGALVARITSDQHKVLLEGQAKGKRLAINAQGEPVLLDPLPASADELANVKRAERDAALVATDWLIARHQDETFARGDTTLTQPRLDALLAYRKALRDLPNAPAWPEVELPAAPDFMTAGA</sequence>
<dbReference type="RefSeq" id="WP_136897498.1">
    <property type="nucleotide sequence ID" value="NZ_SWJE01000014.1"/>
</dbReference>
<evidence type="ECO:0000313" key="2">
    <source>
        <dbReference type="EMBL" id="TKC83455.1"/>
    </source>
</evidence>
<feature type="domain" description="Phage tail assembly chaperone-like" evidence="1">
    <location>
        <begin position="76"/>
        <end position="141"/>
    </location>
</feature>
<evidence type="ECO:0000313" key="3">
    <source>
        <dbReference type="Proteomes" id="UP000305539"/>
    </source>
</evidence>
<organism evidence="2 3">
    <name type="scientific">Trinickia terrae</name>
    <dbReference type="NCBI Taxonomy" id="2571161"/>
    <lineage>
        <taxon>Bacteria</taxon>
        <taxon>Pseudomonadati</taxon>
        <taxon>Pseudomonadota</taxon>
        <taxon>Betaproteobacteria</taxon>
        <taxon>Burkholderiales</taxon>
        <taxon>Burkholderiaceae</taxon>
        <taxon>Trinickia</taxon>
    </lineage>
</organism>
<dbReference type="Proteomes" id="UP000305539">
    <property type="component" value="Unassembled WGS sequence"/>
</dbReference>
<evidence type="ECO:0000259" key="1">
    <source>
        <dbReference type="Pfam" id="PF16778"/>
    </source>
</evidence>
<accession>A0A4U1HPY1</accession>
<name>A0A4U1HPY1_9BURK</name>
<dbReference type="EMBL" id="SWJE01000014">
    <property type="protein sequence ID" value="TKC83455.1"/>
    <property type="molecule type" value="Genomic_DNA"/>
</dbReference>
<gene>
    <name evidence="2" type="ORF">FAZ69_23495</name>
</gene>
<keyword evidence="3" id="KW-1185">Reference proteome</keyword>
<reference evidence="2 3" key="1">
    <citation type="submission" date="2019-04" db="EMBL/GenBank/DDBJ databases">
        <title>Trinickia sp. 7GSK02, isolated from subtropical forest soil.</title>
        <authorList>
            <person name="Gao Z.-H."/>
            <person name="Qiu L.-H."/>
        </authorList>
    </citation>
    <scope>NUCLEOTIDE SEQUENCE [LARGE SCALE GENOMIC DNA]</scope>
    <source>
        <strain evidence="2 3">7GSK02</strain>
    </source>
</reference>
<comment type="caution">
    <text evidence="2">The sequence shown here is derived from an EMBL/GenBank/DDBJ whole genome shotgun (WGS) entry which is preliminary data.</text>
</comment>